<gene>
    <name evidence="4" type="ORF">EZS28_000142</name>
</gene>
<keyword evidence="3" id="KW-0653">Protein transport</keyword>
<protein>
    <submittedName>
        <fullName evidence="4">Uncharacterized protein</fullName>
    </submittedName>
</protein>
<dbReference type="EMBL" id="SNRW01000010">
    <property type="protein sequence ID" value="KAA6404324.1"/>
    <property type="molecule type" value="Genomic_DNA"/>
</dbReference>
<dbReference type="GO" id="GO:0015031">
    <property type="term" value="P:protein transport"/>
    <property type="evidence" value="ECO:0007669"/>
    <property type="project" value="UniProtKB-KW"/>
</dbReference>
<accession>A0A5J4XAZ5</accession>
<evidence type="ECO:0000256" key="1">
    <source>
        <dbReference type="ARBA" id="ARBA00010394"/>
    </source>
</evidence>
<keyword evidence="2" id="KW-0813">Transport</keyword>
<sequence>MACSCLGPSSSKGQFKAIAKNFHLPDGNEEQQKISYGKQENDCETLEVIFKDKKDDNGLLTEPASTDVVLLLFNRKPFPGLIRLLQHSDIGIVSDSMRSIVNILSSGSESTQMSETHPHLSAMKECNGIEELYSVYENNGDQTCQNLASICIGHLFRGQEIENKKQNIIDNLKQLLIDSDVWIREASQRSLKDLAQNLENRNEIMTGDFMKNMARDLQCKISGNDEQKNETMLQQEKYCKILHISLQGREDDDLRKKALNCGVIESILHILEQRDLSQITHPYILVFYSILTPSNESIKQLILSKKPYNGLTRILFHSDNNICLDSIKSIDILLSYKTDSSSYCDSNPQFNVMQECSGLEKILSIFQRSNVKQIKDISSFCIGRLFEGRQIDNVIIKKEILFHLKRLIIDSELQTNITSKSILMGLVKNEVNRSEILKSDLIKNIVEDLKQPPKGDAIKKQEMSCELILRLFKDKEDEQGRLIVIDGKIIDTFINIFEKRELILISRPYCEAFNCLLAPANDAVKLKIFGKKPYSGLLRILDHEDINILEDILYSIFILLSSGLNTVQHSQVHPHYKVIQQYGGTEKIIQLFKNNKNKRTKDFSSICFSFLYKAREITDSFQKNEIIPHLKTLIYDQDVQIKKNARIGLTLLAENKLNCEEILKGNFLNDIVHGLRNEYGEGKQTLEQEKLSGQCEFLTDLIVVCKNDDVRKICIQAGIGDALFRFIESQDLNSILQSQLYTNTLFTLLNGGSDIRQQLFDIKPYPSLLHLLQHPNSEVIFQSICQILKFLISGSIGVQYQSLHPHIPIMQDNNGIEKIFDLFKRNLDKETKDYSSICIGYLFKGQQIIDIEMKQVLLHLIRIIYDNNEYIKANSKQGLKFLAENPDNCEQILKSDFLKNISEYLRQPIEGNDQQKKGILNKQQTGCEIIYAIFNGREDSQGRQNTIDIGIVDQLIRILNNYKMNIISEAYVNALLSISGPASDQIKEQIVAKKAYQSLIRIFDHNKIEVINSSIQIIDNLLSVYENKELDLSTHPHFDQMQQYNGIDKIYQLFKKNMNKDIRNRSALCIGRLYCAQSINNQIMKVEVITHLKKLTEDPILQDSAYKRLLELAQNDGNRIEIMNSTMLKGIALDLQKEIIGSEDNINEIKERQFKLCNFLISLMKRLEDQEIMKLVISSGISQSLTIMFQKRDLESITRIFSQTFYNITAASKVDARVMIFEKQPFPGLIRLLNHSNIDIVSDSLNSIMNIVLAGTETTIETNVHPYFNEVNGCNGIEAIYSIFQQNINNDLKNTSAILFGHLYRSREIKDINQRIEIISHLKTLLNNSNIEIKKNGKNAIVDLGQNEINRADILSIEFLKSISDDLQIQNRSALSDNDQIALVVRDLMIPLQGATAEQKQDILIIQDYGFKYLFSLIEDQDKMGRLLIDQGVIDTIIYILETRDLPDINRKLLSIIGYICLSSDDDSMYIVQRKNPFPGLIRLFNHAEEKTINTSIEIIFYILLAAHRKTEAKSLHPYFDNVASVGIEKILELFRRTTDKETRDYSAGSLGIVFRARAINDPTMRHEIIQYCRALLYDPEKKLSSMGLCALNFNRSDFLYGISLQDMANDFGRPLYGNEEERNNIIRMQECHCTLIFSMFAGIEDDQLRQFVLNSYFPDSLLRIKMKLVHKSRGKGHFQDY</sequence>
<comment type="similarity">
    <text evidence="1">Belongs to the importin alpha family.</text>
</comment>
<dbReference type="InterPro" id="IPR016024">
    <property type="entry name" value="ARM-type_fold"/>
</dbReference>
<evidence type="ECO:0000313" key="4">
    <source>
        <dbReference type="EMBL" id="KAA6404324.1"/>
    </source>
</evidence>
<dbReference type="InterPro" id="IPR011989">
    <property type="entry name" value="ARM-like"/>
</dbReference>
<organism evidence="4 5">
    <name type="scientific">Streblomastix strix</name>
    <dbReference type="NCBI Taxonomy" id="222440"/>
    <lineage>
        <taxon>Eukaryota</taxon>
        <taxon>Metamonada</taxon>
        <taxon>Preaxostyla</taxon>
        <taxon>Oxymonadida</taxon>
        <taxon>Streblomastigidae</taxon>
        <taxon>Streblomastix</taxon>
    </lineage>
</organism>
<comment type="caution">
    <text evidence="4">The sequence shown here is derived from an EMBL/GenBank/DDBJ whole genome shotgun (WGS) entry which is preliminary data.</text>
</comment>
<name>A0A5J4XAZ5_9EUKA</name>
<dbReference type="Gene3D" id="1.25.10.10">
    <property type="entry name" value="Leucine-rich Repeat Variant"/>
    <property type="match status" value="6"/>
</dbReference>
<dbReference type="OrthoDB" id="201709at2759"/>
<reference evidence="4 5" key="1">
    <citation type="submission" date="2019-03" db="EMBL/GenBank/DDBJ databases">
        <title>Single cell metagenomics reveals metabolic interactions within the superorganism composed of flagellate Streblomastix strix and complex community of Bacteroidetes bacteria on its surface.</title>
        <authorList>
            <person name="Treitli S.C."/>
            <person name="Kolisko M."/>
            <person name="Husnik F."/>
            <person name="Keeling P."/>
            <person name="Hampl V."/>
        </authorList>
    </citation>
    <scope>NUCLEOTIDE SEQUENCE [LARGE SCALE GENOMIC DNA]</scope>
    <source>
        <strain evidence="4">ST1C</strain>
    </source>
</reference>
<evidence type="ECO:0000256" key="2">
    <source>
        <dbReference type="ARBA" id="ARBA00022448"/>
    </source>
</evidence>
<dbReference type="SUPFAM" id="SSF48371">
    <property type="entry name" value="ARM repeat"/>
    <property type="match status" value="3"/>
</dbReference>
<proteinExistence type="inferred from homology"/>
<evidence type="ECO:0000313" key="5">
    <source>
        <dbReference type="Proteomes" id="UP000324800"/>
    </source>
</evidence>
<dbReference type="Proteomes" id="UP000324800">
    <property type="component" value="Unassembled WGS sequence"/>
</dbReference>
<evidence type="ECO:0000256" key="3">
    <source>
        <dbReference type="ARBA" id="ARBA00022927"/>
    </source>
</evidence>
<dbReference type="PANTHER" id="PTHR23316">
    <property type="entry name" value="IMPORTIN ALPHA"/>
    <property type="match status" value="1"/>
</dbReference>